<keyword evidence="5" id="KW-1185">Reference proteome</keyword>
<sequence>MVRKRLKLLGFSLLLAVIAVAAVLYLTRPGPVEVVVATITRGTVEDTTANTRAGTVKACKRAAISPAIGGQIAHLPVQDGDTVKAGDVLLELWNDDLRSRVTLAGSQTKAAQALARQTCVLSRVARREAVRLRSLRSKGLATEEASDKADGEAEAQAAACEAANANTRVNEAQLAVAQALLDRTRLTAPFDGIVAEINGEIGEFVTPSPVGVPTPPAVDLVDISCLYISAPVDEVDAPGVRTGMQARISLDAFPDRTFAGKVRRIAPYVIDREKQARVVDVEVNFVNAEDSKNMLPGYSADIEIVLSKHDDTLRIPTEAILEGDKVFVVGKDNLLREQAIETGLFNWNYTEVLSGLDAGEKVVISVDRDGVEDGAEVRIESAKDGRH</sequence>
<dbReference type="Pfam" id="PF25954">
    <property type="entry name" value="Beta-barrel_RND_2"/>
    <property type="match status" value="1"/>
</dbReference>
<dbReference type="InterPro" id="IPR058792">
    <property type="entry name" value="Beta-barrel_RND_2"/>
</dbReference>
<evidence type="ECO:0000259" key="3">
    <source>
        <dbReference type="Pfam" id="PF25954"/>
    </source>
</evidence>
<proteinExistence type="inferred from homology"/>
<dbReference type="Gene3D" id="2.40.420.20">
    <property type="match status" value="1"/>
</dbReference>
<protein>
    <submittedName>
        <fullName evidence="4">HlyD family secretion protein</fullName>
    </submittedName>
</protein>
<evidence type="ECO:0000259" key="2">
    <source>
        <dbReference type="Pfam" id="PF25917"/>
    </source>
</evidence>
<dbReference type="Gene3D" id="2.40.30.170">
    <property type="match status" value="1"/>
</dbReference>
<comment type="caution">
    <text evidence="4">The sequence shown here is derived from an EMBL/GenBank/DDBJ whole genome shotgun (WGS) entry which is preliminary data.</text>
</comment>
<dbReference type="InterPro" id="IPR058625">
    <property type="entry name" value="MdtA-like_BSH"/>
</dbReference>
<dbReference type="GO" id="GO:1990281">
    <property type="term" value="C:efflux pump complex"/>
    <property type="evidence" value="ECO:0007669"/>
    <property type="project" value="TreeGrafter"/>
</dbReference>
<dbReference type="Proteomes" id="UP000295707">
    <property type="component" value="Unassembled WGS sequence"/>
</dbReference>
<dbReference type="Pfam" id="PF25917">
    <property type="entry name" value="BSH_RND"/>
    <property type="match status" value="1"/>
</dbReference>
<evidence type="ECO:0000313" key="5">
    <source>
        <dbReference type="Proteomes" id="UP000295707"/>
    </source>
</evidence>
<accession>A0A4R1H9T5</accession>
<dbReference type="PANTHER" id="PTHR30469">
    <property type="entry name" value="MULTIDRUG RESISTANCE PROTEIN MDTA"/>
    <property type="match status" value="1"/>
</dbReference>
<dbReference type="SUPFAM" id="SSF111369">
    <property type="entry name" value="HlyD-like secretion proteins"/>
    <property type="match status" value="1"/>
</dbReference>
<dbReference type="OrthoDB" id="9806939at2"/>
<dbReference type="EMBL" id="SMFX01000001">
    <property type="protein sequence ID" value="TCK18068.1"/>
    <property type="molecule type" value="Genomic_DNA"/>
</dbReference>
<dbReference type="AlphaFoldDB" id="A0A4R1H9T5"/>
<reference evidence="4 5" key="1">
    <citation type="submission" date="2019-03" db="EMBL/GenBank/DDBJ databases">
        <title>Genomic Encyclopedia of Type Strains, Phase IV (KMG-IV): sequencing the most valuable type-strain genomes for metagenomic binning, comparative biology and taxonomic classification.</title>
        <authorList>
            <person name="Goeker M."/>
        </authorList>
    </citation>
    <scope>NUCLEOTIDE SEQUENCE [LARGE SCALE GENOMIC DNA]</scope>
    <source>
        <strain evidence="4 5">DSM 19610</strain>
    </source>
</reference>
<dbReference type="RefSeq" id="WP_132971897.1">
    <property type="nucleotide sequence ID" value="NZ_SMFX01000001.1"/>
</dbReference>
<evidence type="ECO:0000256" key="1">
    <source>
        <dbReference type="ARBA" id="ARBA00009477"/>
    </source>
</evidence>
<dbReference type="PANTHER" id="PTHR30469:SF15">
    <property type="entry name" value="HLYD FAMILY OF SECRETION PROTEINS"/>
    <property type="match status" value="1"/>
</dbReference>
<organism evidence="4 5">
    <name type="scientific">Thiogranum longum</name>
    <dbReference type="NCBI Taxonomy" id="1537524"/>
    <lineage>
        <taxon>Bacteria</taxon>
        <taxon>Pseudomonadati</taxon>
        <taxon>Pseudomonadota</taxon>
        <taxon>Gammaproteobacteria</taxon>
        <taxon>Chromatiales</taxon>
        <taxon>Ectothiorhodospiraceae</taxon>
        <taxon>Thiogranum</taxon>
    </lineage>
</organism>
<feature type="domain" description="Multidrug resistance protein MdtA-like barrel-sandwich hybrid" evidence="2">
    <location>
        <begin position="62"/>
        <end position="206"/>
    </location>
</feature>
<dbReference type="InterPro" id="IPR006143">
    <property type="entry name" value="RND_pump_MFP"/>
</dbReference>
<dbReference type="Gene3D" id="2.40.50.100">
    <property type="match status" value="2"/>
</dbReference>
<dbReference type="GO" id="GO:0015562">
    <property type="term" value="F:efflux transmembrane transporter activity"/>
    <property type="evidence" value="ECO:0007669"/>
    <property type="project" value="TreeGrafter"/>
</dbReference>
<dbReference type="NCBIfam" id="TIGR01730">
    <property type="entry name" value="RND_mfp"/>
    <property type="match status" value="1"/>
</dbReference>
<feature type="domain" description="CusB-like beta-barrel" evidence="3">
    <location>
        <begin position="228"/>
        <end position="304"/>
    </location>
</feature>
<gene>
    <name evidence="4" type="ORF">DFR30_1327</name>
</gene>
<evidence type="ECO:0000313" key="4">
    <source>
        <dbReference type="EMBL" id="TCK18068.1"/>
    </source>
</evidence>
<comment type="similarity">
    <text evidence="1">Belongs to the membrane fusion protein (MFP) (TC 8.A.1) family.</text>
</comment>
<name>A0A4R1H9T5_9GAMM</name>